<dbReference type="OrthoDB" id="10051290at2759"/>
<evidence type="ECO:0000256" key="2">
    <source>
        <dbReference type="RuleBase" id="RU003954"/>
    </source>
</evidence>
<dbReference type="InterPro" id="IPR008948">
    <property type="entry name" value="L-Aspartase-like"/>
</dbReference>
<dbReference type="Gene3D" id="1.10.274.20">
    <property type="entry name" value="Phenylalanine ammonia-lyase 1, domain 3"/>
    <property type="match status" value="1"/>
</dbReference>
<dbReference type="NCBIfam" id="TIGR01226">
    <property type="entry name" value="phe_am_lyase"/>
    <property type="match status" value="1"/>
</dbReference>
<evidence type="ECO:0000256" key="1">
    <source>
        <dbReference type="ARBA" id="ARBA00007238"/>
    </source>
</evidence>
<organism evidence="3 4">
    <name type="scientific">Fusarium oxysporum NRRL 32931</name>
    <dbReference type="NCBI Taxonomy" id="660029"/>
    <lineage>
        <taxon>Eukaryota</taxon>
        <taxon>Fungi</taxon>
        <taxon>Dikarya</taxon>
        <taxon>Ascomycota</taxon>
        <taxon>Pezizomycotina</taxon>
        <taxon>Sordariomycetes</taxon>
        <taxon>Hypocreomycetidae</taxon>
        <taxon>Hypocreales</taxon>
        <taxon>Nectriaceae</taxon>
        <taxon>Fusarium</taxon>
        <taxon>Fusarium oxysporum species complex</taxon>
    </lineage>
</organism>
<dbReference type="GO" id="GO:0016841">
    <property type="term" value="F:ammonia-lyase activity"/>
    <property type="evidence" value="ECO:0007669"/>
    <property type="project" value="InterPro"/>
</dbReference>
<dbReference type="Proteomes" id="UP000030753">
    <property type="component" value="Unassembled WGS sequence"/>
</dbReference>
<dbReference type="Pfam" id="PF00221">
    <property type="entry name" value="Lyase_aromatic"/>
    <property type="match status" value="1"/>
</dbReference>
<dbReference type="Gene3D" id="1.10.275.10">
    <property type="entry name" value="Fumarase/aspartase (N-terminal domain)"/>
    <property type="match status" value="1"/>
</dbReference>
<evidence type="ECO:0000313" key="3">
    <source>
        <dbReference type="EMBL" id="EWY85883.1"/>
    </source>
</evidence>
<dbReference type="HOGENOM" id="CLU_014801_3_1_1"/>
<dbReference type="PROSITE" id="PS00488">
    <property type="entry name" value="PAL_HISTIDASE"/>
    <property type="match status" value="1"/>
</dbReference>
<comment type="similarity">
    <text evidence="1 2">Belongs to the PAL/histidase family.</text>
</comment>
<dbReference type="Gene3D" id="1.20.200.10">
    <property type="entry name" value="Fumarase/aspartase (Central domain)"/>
    <property type="match status" value="1"/>
</dbReference>
<protein>
    <submittedName>
        <fullName evidence="3">Phenylalanine ammonia-lyase</fullName>
    </submittedName>
</protein>
<name>W9HTE2_FUSOX</name>
<dbReference type="GO" id="GO:0005737">
    <property type="term" value="C:cytoplasm"/>
    <property type="evidence" value="ECO:0007669"/>
    <property type="project" value="InterPro"/>
</dbReference>
<dbReference type="AlphaFoldDB" id="W9HTE2"/>
<evidence type="ECO:0000313" key="4">
    <source>
        <dbReference type="Proteomes" id="UP000030753"/>
    </source>
</evidence>
<dbReference type="PANTHER" id="PTHR10362">
    <property type="entry name" value="HISTIDINE AMMONIA-LYASE"/>
    <property type="match status" value="1"/>
</dbReference>
<accession>W9HTE2</accession>
<dbReference type="GO" id="GO:0006559">
    <property type="term" value="P:L-phenylalanine catabolic process"/>
    <property type="evidence" value="ECO:0007669"/>
    <property type="project" value="InterPro"/>
</dbReference>
<dbReference type="InterPro" id="IPR005922">
    <property type="entry name" value="Phe_NH3-lyase"/>
</dbReference>
<dbReference type="InterPro" id="IPR022313">
    <property type="entry name" value="Phe/His_NH3-lyase_AS"/>
</dbReference>
<proteinExistence type="inferred from homology"/>
<dbReference type="InterPro" id="IPR023144">
    <property type="entry name" value="Phe_NH3-lyase_shielding_dom_sf"/>
</dbReference>
<dbReference type="CDD" id="cd00332">
    <property type="entry name" value="PAL-HAL"/>
    <property type="match status" value="1"/>
</dbReference>
<dbReference type="EMBL" id="JH717845">
    <property type="protein sequence ID" value="EWY85883.1"/>
    <property type="molecule type" value="Genomic_DNA"/>
</dbReference>
<dbReference type="InterPro" id="IPR024083">
    <property type="entry name" value="Fumarase/histidase_N"/>
</dbReference>
<reference evidence="3 4" key="1">
    <citation type="submission" date="2011-06" db="EMBL/GenBank/DDBJ databases">
        <title>The Genome Sequence of Fusarium oxysporum FOSC 3-a.</title>
        <authorList>
            <consortium name="The Broad Institute Genome Sequencing Platform"/>
            <person name="Ma L.-J."/>
            <person name="Gale L.R."/>
            <person name="Schwartz D.C."/>
            <person name="Zhou S."/>
            <person name="Corby-Kistler H."/>
            <person name="Young S.K."/>
            <person name="Zeng Q."/>
            <person name="Gargeya S."/>
            <person name="Fitzgerald M."/>
            <person name="Haas B."/>
            <person name="Abouelleil A."/>
            <person name="Alvarado L."/>
            <person name="Arachchi H.M."/>
            <person name="Berlin A."/>
            <person name="Brown A."/>
            <person name="Chapman S.B."/>
            <person name="Chen Z."/>
            <person name="Dunbar C."/>
            <person name="Freedman E."/>
            <person name="Gearin G."/>
            <person name="Gellesch M."/>
            <person name="Goldberg J."/>
            <person name="Griggs A."/>
            <person name="Gujja S."/>
            <person name="Heiman D."/>
            <person name="Howarth C."/>
            <person name="Larson L."/>
            <person name="Lui A."/>
            <person name="MacDonald P.J.P."/>
            <person name="Mehta T."/>
            <person name="Montmayeur A."/>
            <person name="Murphy C."/>
            <person name="Neiman D."/>
            <person name="Pearson M."/>
            <person name="Priest M."/>
            <person name="Roberts A."/>
            <person name="Saif S."/>
            <person name="Shea T."/>
            <person name="Shenoy N."/>
            <person name="Sisk P."/>
            <person name="Stolte C."/>
            <person name="Sykes S."/>
            <person name="Wortman J."/>
            <person name="Nusbaum C."/>
            <person name="Birren B."/>
        </authorList>
    </citation>
    <scope>NUCLEOTIDE SEQUENCE [LARGE SCALE GENOMIC DNA]</scope>
    <source>
        <strain evidence="4">FOSC 3-a</strain>
    </source>
</reference>
<dbReference type="InterPro" id="IPR001106">
    <property type="entry name" value="Aromatic_Lyase"/>
</dbReference>
<dbReference type="SUPFAM" id="SSF48557">
    <property type="entry name" value="L-aspartase-like"/>
    <property type="match status" value="1"/>
</dbReference>
<sequence>MTTQPLSMPFHQVDGASHKKISDMAQNKTVHTDQAQNTWIKIQQLRDGGKVLLDGSELDIASVIAVARYNCHAYISMRESLVQGMDGSVKLLDEYLCKGYSVYGVNTGFGGSADSRTEDFSSLQSALLQHQQAGILTEVDQMLTAPNQDIGFHSMPVTWVRATMLVRCNHALRGHSGVRLNLIEAILQLLRKGITPVVPLRGSISASGDLMPLSYIAGVLEGNSDILVCITDGQNIQVVTAQEALPRASLEPFNLGPKEGLALINGTAASTAVGCLAAHESNQLVLLAQMLVAMSCEALIGNAESYHPFIAAVQPHPGQIECASNILRFLRGSSLAQMLGQDNKYKTGLVQDRYSLRGTPQWLGPQLEELSTILSQLTTELNSTSDNPIINTEAGAVYSGANFIAASISSAMEKNRLSLQMIGKLLFSLSSELINPTLNKGLPPNLVVDDPSLSFTMKGIDISMAAYMSELAYVTNPVTSHIQSAEMHNQSINSLALISARYTMQATELVALMCAAHLYVVCQALDLRVLHITYLHKLKEGLRLIIQDLFQEVPTEHQDAFEHELFKTISDSWNASTRLDLNERCLSLADVSLPVLMNHSRKLRSVLATDALDSFRESIRKLAQSTFIATREKFVLKQNTSLFLGSASKRLYSFIRNELGVPLHQGLSDHPGQKPGPSISGRSRKTIGSWVSIIYTAIRDGRIWGPMVDILQAKASAQP</sequence>
<gene>
    <name evidence="3" type="ORF">FOYG_10554</name>
</gene>
<keyword evidence="2 3" id="KW-0456">Lyase</keyword>